<protein>
    <recommendedName>
        <fullName evidence="3">DUF2845 domain-containing protein</fullName>
    </recommendedName>
</protein>
<keyword evidence="1" id="KW-0472">Membrane</keyword>
<reference evidence="2" key="1">
    <citation type="journal article" date="2015" name="MBio">
        <title>Eco-Evolutionary Dynamics of Episomes among Ecologically Cohesive Bacterial Populations.</title>
        <authorList>
            <person name="Xue H."/>
            <person name="Cordero O.X."/>
            <person name="Camas F.M."/>
            <person name="Trimble W."/>
            <person name="Meyer F."/>
            <person name="Guglielmini J."/>
            <person name="Rocha E.P."/>
            <person name="Polz M.F."/>
        </authorList>
    </citation>
    <scope>NUCLEOTIDE SEQUENCE</scope>
    <source>
        <strain evidence="2">1S_139</strain>
    </source>
</reference>
<dbReference type="AlphaFoldDB" id="A0A0H3ZXN3"/>
<accession>A0A0H3ZXN3</accession>
<feature type="transmembrane region" description="Helical" evidence="1">
    <location>
        <begin position="6"/>
        <end position="22"/>
    </location>
</feature>
<evidence type="ECO:0008006" key="3">
    <source>
        <dbReference type="Google" id="ProtNLM"/>
    </source>
</evidence>
<organism evidence="2">
    <name type="scientific">Vibrio crassostreae</name>
    <dbReference type="NCBI Taxonomy" id="246167"/>
    <lineage>
        <taxon>Bacteria</taxon>
        <taxon>Pseudomonadati</taxon>
        <taxon>Pseudomonadota</taxon>
        <taxon>Gammaproteobacteria</taxon>
        <taxon>Vibrionales</taxon>
        <taxon>Vibrionaceae</taxon>
        <taxon>Vibrio</taxon>
    </lineage>
</organism>
<proteinExistence type="predicted"/>
<dbReference type="EMBL" id="KP795641">
    <property type="protein sequence ID" value="AKN39332.1"/>
    <property type="molecule type" value="Genomic_DNA"/>
</dbReference>
<evidence type="ECO:0000313" key="2">
    <source>
        <dbReference type="EMBL" id="AKN39332.1"/>
    </source>
</evidence>
<evidence type="ECO:0000256" key="1">
    <source>
        <dbReference type="SAM" id="Phobius"/>
    </source>
</evidence>
<keyword evidence="1" id="KW-0812">Transmembrane</keyword>
<name>A0A0H3ZXN3_9VIBR</name>
<keyword evidence="1" id="KW-1133">Transmembrane helix</keyword>
<sequence>MDWLILGVVFIVIIGLGSSYLDKKKREKLMNKYGDSDLVDKLMAKSIWQGQTEEQLIDSIGKPLDVDQKVFKTKVKETWKYDKSGKNRYNLKVVFENGFVIGWDKK</sequence>